<evidence type="ECO:0000256" key="5">
    <source>
        <dbReference type="ARBA" id="ARBA00022777"/>
    </source>
</evidence>
<dbReference type="EC" id="2.7.13.3" evidence="2"/>
<keyword evidence="11" id="KW-1185">Reference proteome</keyword>
<keyword evidence="8" id="KW-0812">Transmembrane</keyword>
<keyword evidence="8" id="KW-0472">Membrane</keyword>
<dbReference type="Gene3D" id="1.10.287.130">
    <property type="match status" value="1"/>
</dbReference>
<evidence type="ECO:0000256" key="1">
    <source>
        <dbReference type="ARBA" id="ARBA00000085"/>
    </source>
</evidence>
<evidence type="ECO:0000256" key="4">
    <source>
        <dbReference type="ARBA" id="ARBA00022679"/>
    </source>
</evidence>
<dbReference type="InterPro" id="IPR036097">
    <property type="entry name" value="HisK_dim/P_sf"/>
</dbReference>
<dbReference type="InterPro" id="IPR003661">
    <property type="entry name" value="HisK_dim/P_dom"/>
</dbReference>
<dbReference type="PROSITE" id="PS50109">
    <property type="entry name" value="HIS_KIN"/>
    <property type="match status" value="1"/>
</dbReference>
<reference evidence="10 11" key="1">
    <citation type="submission" date="2020-10" db="EMBL/GenBank/DDBJ databases">
        <title>Aquamicrobium zhengzhouensis sp. nov., a exopolysaccharide producing bacterium isolated from farmland soil.</title>
        <authorList>
            <person name="Wang X."/>
        </authorList>
    </citation>
    <scope>NUCLEOTIDE SEQUENCE [LARGE SCALE GENOMIC DNA]</scope>
    <source>
        <strain evidence="11">cd-1</strain>
    </source>
</reference>
<feature type="transmembrane region" description="Helical" evidence="8">
    <location>
        <begin position="174"/>
        <end position="192"/>
    </location>
</feature>
<dbReference type="Gene3D" id="3.30.565.10">
    <property type="entry name" value="Histidine kinase-like ATPase, C-terminal domain"/>
    <property type="match status" value="1"/>
</dbReference>
<evidence type="ECO:0000256" key="7">
    <source>
        <dbReference type="SAM" id="Coils"/>
    </source>
</evidence>
<dbReference type="Pfam" id="PF02518">
    <property type="entry name" value="HATPase_c"/>
    <property type="match status" value="1"/>
</dbReference>
<evidence type="ECO:0000256" key="3">
    <source>
        <dbReference type="ARBA" id="ARBA00022553"/>
    </source>
</evidence>
<keyword evidence="8" id="KW-1133">Transmembrane helix</keyword>
<feature type="transmembrane region" description="Helical" evidence="8">
    <location>
        <begin position="122"/>
        <end position="138"/>
    </location>
</feature>
<dbReference type="Proteomes" id="UP000601789">
    <property type="component" value="Unassembled WGS sequence"/>
</dbReference>
<feature type="transmembrane region" description="Helical" evidence="8">
    <location>
        <begin position="150"/>
        <end position="167"/>
    </location>
</feature>
<dbReference type="SMART" id="SM00387">
    <property type="entry name" value="HATPase_c"/>
    <property type="match status" value="1"/>
</dbReference>
<keyword evidence="4" id="KW-0808">Transferase</keyword>
<keyword evidence="6" id="KW-0902">Two-component regulatory system</keyword>
<keyword evidence="5 10" id="KW-0418">Kinase</keyword>
<name>A0ABS0SBI0_9HYPH</name>
<protein>
    <recommendedName>
        <fullName evidence="2">histidine kinase</fullName>
        <ecNumber evidence="2">2.7.13.3</ecNumber>
    </recommendedName>
</protein>
<dbReference type="InterPro" id="IPR036890">
    <property type="entry name" value="HATPase_C_sf"/>
</dbReference>
<dbReference type="CDD" id="cd00082">
    <property type="entry name" value="HisKA"/>
    <property type="match status" value="1"/>
</dbReference>
<evidence type="ECO:0000256" key="8">
    <source>
        <dbReference type="SAM" id="Phobius"/>
    </source>
</evidence>
<dbReference type="InterPro" id="IPR003594">
    <property type="entry name" value="HATPase_dom"/>
</dbReference>
<feature type="coiled-coil region" evidence="7">
    <location>
        <begin position="235"/>
        <end position="262"/>
    </location>
</feature>
<organism evidence="10 11">
    <name type="scientific">Aquamicrobium zhengzhouense</name>
    <dbReference type="NCBI Taxonomy" id="2781738"/>
    <lineage>
        <taxon>Bacteria</taxon>
        <taxon>Pseudomonadati</taxon>
        <taxon>Pseudomonadota</taxon>
        <taxon>Alphaproteobacteria</taxon>
        <taxon>Hyphomicrobiales</taxon>
        <taxon>Phyllobacteriaceae</taxon>
        <taxon>Aquamicrobium</taxon>
    </lineage>
</organism>
<dbReference type="InterPro" id="IPR005467">
    <property type="entry name" value="His_kinase_dom"/>
</dbReference>
<dbReference type="PANTHER" id="PTHR43711:SF26">
    <property type="entry name" value="SENSOR HISTIDINE KINASE RCSC"/>
    <property type="match status" value="1"/>
</dbReference>
<dbReference type="PRINTS" id="PR00344">
    <property type="entry name" value="BCTRLSENSOR"/>
</dbReference>
<keyword evidence="7" id="KW-0175">Coiled coil</keyword>
<dbReference type="EMBL" id="JADGMQ010000004">
    <property type="protein sequence ID" value="MBI1620653.1"/>
    <property type="molecule type" value="Genomic_DNA"/>
</dbReference>
<feature type="transmembrane region" description="Helical" evidence="8">
    <location>
        <begin position="56"/>
        <end position="78"/>
    </location>
</feature>
<gene>
    <name evidence="10" type="ORF">IOD40_08255</name>
</gene>
<sequence length="513" mass="55922">MALQGSTIADKNIVDRTRVHRNSDVVRAIKKTRDKLSQQAGNPVYDRELLKLHARAISNSTIAIPILVLGILAGGLFAGLGTSIIVWAMVTLCGYAGLALVARQVDEADISELKPDQARRGFLLAHLVSGIGWAYFAWLECHECTVDQFAVLQAVILLLAVAATAIISSALSGALVTTFSIPIGVFAISLALKPDWIPVEIIMAALLITSLPFFSSVAGQLHQSSLMLLSFRSEKDALIAELETANAMSDEARRRAEEANLAKSRFLATMSHELRTPLNAILGFSEVMANEVLGRLENDTYREYAHDINNSGRHLLHLINEILDLSRIEAERYQLTEEPVSLHAVVEESCHLMELRARNKDIKLSQHFERALPRLFADERSLRQITLNLLSNAIKFAPSGSEVLVRVGWTAGGGQYVSVKDNGPGIPDDEIPVVLSAFGQGTIAIKSAEQGTGLGLPIVHGLIKLHGGDFQLRSKLREGTEAIAIFPPQRVMEELPALPVEQKPATASRRRVA</sequence>
<feature type="transmembrane region" description="Helical" evidence="8">
    <location>
        <begin position="198"/>
        <end position="218"/>
    </location>
</feature>
<dbReference type="RefSeq" id="WP_198476065.1">
    <property type="nucleotide sequence ID" value="NZ_JADGMQ010000004.1"/>
</dbReference>
<comment type="caution">
    <text evidence="10">The sequence shown here is derived from an EMBL/GenBank/DDBJ whole genome shotgun (WGS) entry which is preliminary data.</text>
</comment>
<evidence type="ECO:0000313" key="10">
    <source>
        <dbReference type="EMBL" id="MBI1620653.1"/>
    </source>
</evidence>
<keyword evidence="3" id="KW-0597">Phosphoprotein</keyword>
<dbReference type="GO" id="GO:0016301">
    <property type="term" value="F:kinase activity"/>
    <property type="evidence" value="ECO:0007669"/>
    <property type="project" value="UniProtKB-KW"/>
</dbReference>
<accession>A0ABS0SBI0</accession>
<evidence type="ECO:0000256" key="2">
    <source>
        <dbReference type="ARBA" id="ARBA00012438"/>
    </source>
</evidence>
<evidence type="ECO:0000259" key="9">
    <source>
        <dbReference type="PROSITE" id="PS50109"/>
    </source>
</evidence>
<dbReference type="PANTHER" id="PTHR43711">
    <property type="entry name" value="TWO-COMPONENT HISTIDINE KINASE"/>
    <property type="match status" value="1"/>
</dbReference>
<proteinExistence type="predicted"/>
<dbReference type="CDD" id="cd00075">
    <property type="entry name" value="HATPase"/>
    <property type="match status" value="1"/>
</dbReference>
<dbReference type="InterPro" id="IPR050736">
    <property type="entry name" value="Sensor_HK_Regulatory"/>
</dbReference>
<dbReference type="Pfam" id="PF00512">
    <property type="entry name" value="HisKA"/>
    <property type="match status" value="1"/>
</dbReference>
<feature type="transmembrane region" description="Helical" evidence="8">
    <location>
        <begin position="84"/>
        <end position="102"/>
    </location>
</feature>
<evidence type="ECO:0000256" key="6">
    <source>
        <dbReference type="ARBA" id="ARBA00023012"/>
    </source>
</evidence>
<dbReference type="SUPFAM" id="SSF55874">
    <property type="entry name" value="ATPase domain of HSP90 chaperone/DNA topoisomerase II/histidine kinase"/>
    <property type="match status" value="1"/>
</dbReference>
<comment type="catalytic activity">
    <reaction evidence="1">
        <text>ATP + protein L-histidine = ADP + protein N-phospho-L-histidine.</text>
        <dbReference type="EC" id="2.7.13.3"/>
    </reaction>
</comment>
<dbReference type="SUPFAM" id="SSF47384">
    <property type="entry name" value="Homodimeric domain of signal transducing histidine kinase"/>
    <property type="match status" value="1"/>
</dbReference>
<dbReference type="InterPro" id="IPR004358">
    <property type="entry name" value="Sig_transdc_His_kin-like_C"/>
</dbReference>
<evidence type="ECO:0000313" key="11">
    <source>
        <dbReference type="Proteomes" id="UP000601789"/>
    </source>
</evidence>
<feature type="domain" description="Histidine kinase" evidence="9">
    <location>
        <begin position="269"/>
        <end position="490"/>
    </location>
</feature>
<dbReference type="SMART" id="SM00388">
    <property type="entry name" value="HisKA"/>
    <property type="match status" value="1"/>
</dbReference>